<evidence type="ECO:0000313" key="2">
    <source>
        <dbReference type="EMBL" id="MDN4518347.1"/>
    </source>
</evidence>
<accession>A0ABT8HC71</accession>
<keyword evidence="3" id="KW-1185">Reference proteome</keyword>
<comment type="caution">
    <text evidence="2">The sequence shown here is derived from an EMBL/GenBank/DDBJ whole genome shotgun (WGS) entry which is preliminary data.</text>
</comment>
<reference evidence="2" key="1">
    <citation type="submission" date="2023-07" db="EMBL/GenBank/DDBJ databases">
        <title>Degradation of tert-butanol by M. austroafricanum TBA100.</title>
        <authorList>
            <person name="Helbich S."/>
            <person name="Vainshtein Y."/>
        </authorList>
    </citation>
    <scope>NUCLEOTIDE SEQUENCE</scope>
    <source>
        <strain evidence="2">TBA100</strain>
    </source>
</reference>
<dbReference type="RefSeq" id="WP_011779249.1">
    <property type="nucleotide sequence ID" value="NZ_CP070380.1"/>
</dbReference>
<dbReference type="InterPro" id="IPR004119">
    <property type="entry name" value="EcKL"/>
</dbReference>
<evidence type="ECO:0000313" key="3">
    <source>
        <dbReference type="Proteomes" id="UP001172687"/>
    </source>
</evidence>
<evidence type="ECO:0000259" key="1">
    <source>
        <dbReference type="SMART" id="SM00587"/>
    </source>
</evidence>
<dbReference type="EMBL" id="JAUHTC010000040">
    <property type="protein sequence ID" value="MDN4518347.1"/>
    <property type="molecule type" value="Genomic_DNA"/>
</dbReference>
<organism evidence="2 3">
    <name type="scientific">Mycolicibacterium austroafricanum</name>
    <name type="common">Mycobacterium austroafricanum</name>
    <dbReference type="NCBI Taxonomy" id="39687"/>
    <lineage>
        <taxon>Bacteria</taxon>
        <taxon>Bacillati</taxon>
        <taxon>Actinomycetota</taxon>
        <taxon>Actinomycetes</taxon>
        <taxon>Mycobacteriales</taxon>
        <taxon>Mycobacteriaceae</taxon>
        <taxon>Mycolicibacterium</taxon>
    </lineage>
</organism>
<proteinExistence type="predicted"/>
<dbReference type="PANTHER" id="PTHR23020:SF41">
    <property type="entry name" value="AMINOGLYCOSIDE PHOSPHOTRANSFERASE DOMAIN-CONTAINING PROTEIN"/>
    <property type="match status" value="1"/>
</dbReference>
<sequence length="367" mass="39723">MTSGDVTDAGSATAVPGGVAGLTPQWLTAVLRTDAGLPDTATVSEVRAERIAADSGFSSLLYRLHLTGGDGLPATLIAKLPAESQARGAMELLGGYRREIAFYRDVAGRAPLDTPRVYAARMAEDSVDFVLLLEDLRDWDNADHLAGLSMDRARLAVANLAALHAWSVEPANAVALQSFPSLATSVVRDLLVPAFAPGWQIYRDKSGAAVPRRVARFAERFAEMAPQALSALTEHSMLLHGDIRADNMFFDGDRLKIVDFQFASVGCGAADIGYLVSQGLPSEVRRGHDESLVREYLGALQDRGLVSYQFDDAWRHYRFAVAYLMVLPVITLIGWDTLPERSRALCLELTARAVATADDIDAMEVFA</sequence>
<dbReference type="PANTHER" id="PTHR23020">
    <property type="entry name" value="UNCHARACTERIZED NUCLEAR HORMONE RECEPTOR-RELATED"/>
    <property type="match status" value="1"/>
</dbReference>
<gene>
    <name evidence="2" type="ORF">QYF68_10995</name>
</gene>
<dbReference type="Proteomes" id="UP001172687">
    <property type="component" value="Unassembled WGS sequence"/>
</dbReference>
<name>A0ABT8HC71_MYCAO</name>
<protein>
    <submittedName>
        <fullName evidence="2">Phosphotransferase</fullName>
    </submittedName>
</protein>
<dbReference type="InterPro" id="IPR015897">
    <property type="entry name" value="CHK_kinase-like"/>
</dbReference>
<dbReference type="Pfam" id="PF02958">
    <property type="entry name" value="EcKL"/>
    <property type="match status" value="1"/>
</dbReference>
<feature type="domain" description="CHK kinase-like" evidence="1">
    <location>
        <begin position="131"/>
        <end position="307"/>
    </location>
</feature>
<dbReference type="InterPro" id="IPR052961">
    <property type="entry name" value="Oxido-Kinase-like_Enzymes"/>
</dbReference>
<dbReference type="InterPro" id="IPR011009">
    <property type="entry name" value="Kinase-like_dom_sf"/>
</dbReference>
<dbReference type="SMART" id="SM00587">
    <property type="entry name" value="CHK"/>
    <property type="match status" value="1"/>
</dbReference>
<dbReference type="SUPFAM" id="SSF56112">
    <property type="entry name" value="Protein kinase-like (PK-like)"/>
    <property type="match status" value="1"/>
</dbReference>
<dbReference type="Gene3D" id="3.90.1200.10">
    <property type="match status" value="1"/>
</dbReference>